<accession>A0A9P0P666</accession>
<evidence type="ECO:0000313" key="3">
    <source>
        <dbReference type="Proteomes" id="UP001152888"/>
    </source>
</evidence>
<evidence type="ECO:0000313" key="2">
    <source>
        <dbReference type="EMBL" id="CAH1966957.1"/>
    </source>
</evidence>
<dbReference type="AlphaFoldDB" id="A0A9P0P666"/>
<gene>
    <name evidence="2" type="ORF">ACAOBT_LOCUS7149</name>
</gene>
<proteinExistence type="predicted"/>
<dbReference type="Proteomes" id="UP001152888">
    <property type="component" value="Unassembled WGS sequence"/>
</dbReference>
<feature type="compositionally biased region" description="Basic residues" evidence="1">
    <location>
        <begin position="16"/>
        <end position="26"/>
    </location>
</feature>
<dbReference type="EMBL" id="CAKOFQ010006740">
    <property type="protein sequence ID" value="CAH1966957.1"/>
    <property type="molecule type" value="Genomic_DNA"/>
</dbReference>
<organism evidence="2 3">
    <name type="scientific">Acanthoscelides obtectus</name>
    <name type="common">Bean weevil</name>
    <name type="synonym">Bruchus obtectus</name>
    <dbReference type="NCBI Taxonomy" id="200917"/>
    <lineage>
        <taxon>Eukaryota</taxon>
        <taxon>Metazoa</taxon>
        <taxon>Ecdysozoa</taxon>
        <taxon>Arthropoda</taxon>
        <taxon>Hexapoda</taxon>
        <taxon>Insecta</taxon>
        <taxon>Pterygota</taxon>
        <taxon>Neoptera</taxon>
        <taxon>Endopterygota</taxon>
        <taxon>Coleoptera</taxon>
        <taxon>Polyphaga</taxon>
        <taxon>Cucujiformia</taxon>
        <taxon>Chrysomeloidea</taxon>
        <taxon>Chrysomelidae</taxon>
        <taxon>Bruchinae</taxon>
        <taxon>Bruchini</taxon>
        <taxon>Acanthoscelides</taxon>
    </lineage>
</organism>
<feature type="region of interest" description="Disordered" evidence="1">
    <location>
        <begin position="1"/>
        <end position="26"/>
    </location>
</feature>
<evidence type="ECO:0000256" key="1">
    <source>
        <dbReference type="SAM" id="MobiDB-lite"/>
    </source>
</evidence>
<keyword evidence="3" id="KW-1185">Reference proteome</keyword>
<sequence length="47" mass="5595">MFRQDSVECGEGNKADKRKTLKKGRKFGTKIHLNHQIKTNRQQRRLL</sequence>
<protein>
    <submittedName>
        <fullName evidence="2">Uncharacterized protein</fullName>
    </submittedName>
</protein>
<comment type="caution">
    <text evidence="2">The sequence shown here is derived from an EMBL/GenBank/DDBJ whole genome shotgun (WGS) entry which is preliminary data.</text>
</comment>
<reference evidence="2" key="1">
    <citation type="submission" date="2022-03" db="EMBL/GenBank/DDBJ databases">
        <authorList>
            <person name="Sayadi A."/>
        </authorList>
    </citation>
    <scope>NUCLEOTIDE SEQUENCE</scope>
</reference>
<name>A0A9P0P666_ACAOB</name>